<feature type="compositionally biased region" description="Basic and acidic residues" evidence="1">
    <location>
        <begin position="61"/>
        <end position="89"/>
    </location>
</feature>
<dbReference type="EMBL" id="CAUYUJ010015222">
    <property type="protein sequence ID" value="CAK0851268.1"/>
    <property type="molecule type" value="Genomic_DNA"/>
</dbReference>
<protein>
    <submittedName>
        <fullName evidence="2">Uncharacterized protein</fullName>
    </submittedName>
</protein>
<sequence>MPGWATALCNDLTRPLQRTAEPLAPETPIYRNRQHLHRRRPLYGMGAPPTQIPAAASQKHGPRDAPPRPRPARGGEERRGRRAEGRRLAGEQPAGRMGGRGGGGEGEGGCMREDGARSGASQKKRQGPAHLLSSSLDLPSAAERKTELH</sequence>
<feature type="compositionally biased region" description="Gly residues" evidence="1">
    <location>
        <begin position="96"/>
        <end position="109"/>
    </location>
</feature>
<dbReference type="Proteomes" id="UP001189429">
    <property type="component" value="Unassembled WGS sequence"/>
</dbReference>
<feature type="compositionally biased region" description="Low complexity" evidence="1">
    <location>
        <begin position="131"/>
        <end position="140"/>
    </location>
</feature>
<reference evidence="2" key="1">
    <citation type="submission" date="2023-10" db="EMBL/GenBank/DDBJ databases">
        <authorList>
            <person name="Chen Y."/>
            <person name="Shah S."/>
            <person name="Dougan E. K."/>
            <person name="Thang M."/>
            <person name="Chan C."/>
        </authorList>
    </citation>
    <scope>NUCLEOTIDE SEQUENCE [LARGE SCALE GENOMIC DNA]</scope>
</reference>
<keyword evidence="3" id="KW-1185">Reference proteome</keyword>
<organism evidence="2 3">
    <name type="scientific">Prorocentrum cordatum</name>
    <dbReference type="NCBI Taxonomy" id="2364126"/>
    <lineage>
        <taxon>Eukaryota</taxon>
        <taxon>Sar</taxon>
        <taxon>Alveolata</taxon>
        <taxon>Dinophyceae</taxon>
        <taxon>Prorocentrales</taxon>
        <taxon>Prorocentraceae</taxon>
        <taxon>Prorocentrum</taxon>
    </lineage>
</organism>
<gene>
    <name evidence="2" type="ORF">PCOR1329_LOCUS43451</name>
</gene>
<accession>A0ABN9TY63</accession>
<comment type="caution">
    <text evidence="2">The sequence shown here is derived from an EMBL/GenBank/DDBJ whole genome shotgun (WGS) entry which is preliminary data.</text>
</comment>
<proteinExistence type="predicted"/>
<name>A0ABN9TY63_9DINO</name>
<evidence type="ECO:0000256" key="1">
    <source>
        <dbReference type="SAM" id="MobiDB-lite"/>
    </source>
</evidence>
<feature type="region of interest" description="Disordered" evidence="1">
    <location>
        <begin position="1"/>
        <end position="149"/>
    </location>
</feature>
<evidence type="ECO:0000313" key="2">
    <source>
        <dbReference type="EMBL" id="CAK0851268.1"/>
    </source>
</evidence>
<feature type="compositionally biased region" description="Basic residues" evidence="1">
    <location>
        <begin position="32"/>
        <end position="41"/>
    </location>
</feature>
<evidence type="ECO:0000313" key="3">
    <source>
        <dbReference type="Proteomes" id="UP001189429"/>
    </source>
</evidence>